<feature type="transmembrane region" description="Helical" evidence="7">
    <location>
        <begin position="86"/>
        <end position="104"/>
    </location>
</feature>
<dbReference type="OrthoDB" id="1641903at2759"/>
<dbReference type="Pfam" id="PF00860">
    <property type="entry name" value="Xan_ur_permease"/>
    <property type="match status" value="1"/>
</dbReference>
<feature type="transmembrane region" description="Helical" evidence="7">
    <location>
        <begin position="241"/>
        <end position="259"/>
    </location>
</feature>
<evidence type="ECO:0000256" key="6">
    <source>
        <dbReference type="SAM" id="MobiDB-lite"/>
    </source>
</evidence>
<comment type="caution">
    <text evidence="8">The sequence shown here is derived from an EMBL/GenBank/DDBJ whole genome shotgun (WGS) entry which is preliminary data.</text>
</comment>
<protein>
    <submittedName>
        <fullName evidence="8">Uncharacterized protein</fullName>
    </submittedName>
</protein>
<keyword evidence="5 7" id="KW-0472">Membrane</keyword>
<name>A0A433T2T3_ELYCH</name>
<evidence type="ECO:0000256" key="7">
    <source>
        <dbReference type="SAM" id="Phobius"/>
    </source>
</evidence>
<evidence type="ECO:0000313" key="9">
    <source>
        <dbReference type="Proteomes" id="UP000271974"/>
    </source>
</evidence>
<proteinExistence type="inferred from homology"/>
<dbReference type="EMBL" id="RQTK01000705">
    <property type="protein sequence ID" value="RUS75861.1"/>
    <property type="molecule type" value="Genomic_DNA"/>
</dbReference>
<accession>A0A433T2T3</accession>
<dbReference type="GO" id="GO:0022857">
    <property type="term" value="F:transmembrane transporter activity"/>
    <property type="evidence" value="ECO:0007669"/>
    <property type="project" value="InterPro"/>
</dbReference>
<keyword evidence="4 7" id="KW-1133">Transmembrane helix</keyword>
<sequence length="342" mass="36624">MLADPCLTGVDTPSDKCRDVTGRAVDTHIEKVRPLHYSVSENPPAHLLGLFALQQALLAVSAPLGVSIVVAEVVCAQRDEPIKAQILSASMLMCGVATFLMNTFGVRLPIFQGPTAMYIVPLLVMSSSAEWECPATYEGLNPTDNSSILLAQLGNSTVVPARQVVLDNIARTNSPAPIFLPPPPPSRAPRGGPPPPPPFPPPPPPMCGPCRYIGPVTIVPTIVLVGLFLFKVLVKFSRPSWLVASATSACNLVLSLFLAKKKTPIPFWSPEKGFHIFWFPAHTMFSVMLSLLLGWALSAVLTVSGFFTDDASSEEYLARTDAKGDIIARASFLDVPYPGTPG</sequence>
<keyword evidence="3 7" id="KW-0812">Transmembrane</keyword>
<gene>
    <name evidence="8" type="ORF">EGW08_016382</name>
</gene>
<organism evidence="8 9">
    <name type="scientific">Elysia chlorotica</name>
    <name type="common">Eastern emerald elysia</name>
    <name type="synonym">Sea slug</name>
    <dbReference type="NCBI Taxonomy" id="188477"/>
    <lineage>
        <taxon>Eukaryota</taxon>
        <taxon>Metazoa</taxon>
        <taxon>Spiralia</taxon>
        <taxon>Lophotrochozoa</taxon>
        <taxon>Mollusca</taxon>
        <taxon>Gastropoda</taxon>
        <taxon>Heterobranchia</taxon>
        <taxon>Euthyneura</taxon>
        <taxon>Panpulmonata</taxon>
        <taxon>Sacoglossa</taxon>
        <taxon>Placobranchoidea</taxon>
        <taxon>Plakobranchidae</taxon>
        <taxon>Elysia</taxon>
    </lineage>
</organism>
<feature type="transmembrane region" description="Helical" evidence="7">
    <location>
        <begin position="279"/>
        <end position="307"/>
    </location>
</feature>
<feature type="compositionally biased region" description="Pro residues" evidence="6">
    <location>
        <begin position="178"/>
        <end position="200"/>
    </location>
</feature>
<reference evidence="8 9" key="1">
    <citation type="submission" date="2019-01" db="EMBL/GenBank/DDBJ databases">
        <title>A draft genome assembly of the solar-powered sea slug Elysia chlorotica.</title>
        <authorList>
            <person name="Cai H."/>
            <person name="Li Q."/>
            <person name="Fang X."/>
            <person name="Li J."/>
            <person name="Curtis N.E."/>
            <person name="Altenburger A."/>
            <person name="Shibata T."/>
            <person name="Feng M."/>
            <person name="Maeda T."/>
            <person name="Schwartz J.A."/>
            <person name="Shigenobu S."/>
            <person name="Lundholm N."/>
            <person name="Nishiyama T."/>
            <person name="Yang H."/>
            <person name="Hasebe M."/>
            <person name="Li S."/>
            <person name="Pierce S.K."/>
            <person name="Wang J."/>
        </authorList>
    </citation>
    <scope>NUCLEOTIDE SEQUENCE [LARGE SCALE GENOMIC DNA]</scope>
    <source>
        <strain evidence="8">EC2010</strain>
        <tissue evidence="8">Whole organism of an adult</tissue>
    </source>
</reference>
<dbReference type="GO" id="GO:0016020">
    <property type="term" value="C:membrane"/>
    <property type="evidence" value="ECO:0007669"/>
    <property type="project" value="UniProtKB-SubCell"/>
</dbReference>
<evidence type="ECO:0000313" key="8">
    <source>
        <dbReference type="EMBL" id="RUS75861.1"/>
    </source>
</evidence>
<feature type="transmembrane region" description="Helical" evidence="7">
    <location>
        <begin position="212"/>
        <end position="234"/>
    </location>
</feature>
<keyword evidence="9" id="KW-1185">Reference proteome</keyword>
<evidence type="ECO:0000256" key="3">
    <source>
        <dbReference type="ARBA" id="ARBA00022692"/>
    </source>
</evidence>
<dbReference type="STRING" id="188477.A0A433T2T3"/>
<comment type="subcellular location">
    <subcellularLocation>
        <location evidence="1">Membrane</location>
        <topology evidence="1">Multi-pass membrane protein</topology>
    </subcellularLocation>
</comment>
<dbReference type="PANTHER" id="PTHR11119">
    <property type="entry name" value="XANTHINE-URACIL / VITAMIN C PERMEASE FAMILY MEMBER"/>
    <property type="match status" value="1"/>
</dbReference>
<feature type="transmembrane region" description="Helical" evidence="7">
    <location>
        <begin position="47"/>
        <end position="74"/>
    </location>
</feature>
<dbReference type="InterPro" id="IPR006043">
    <property type="entry name" value="NCS2"/>
</dbReference>
<comment type="similarity">
    <text evidence="2">Belongs to the nucleobase:cation symporter-2 (NCS2) (TC 2.A.40) family.</text>
</comment>
<feature type="region of interest" description="Disordered" evidence="6">
    <location>
        <begin position="176"/>
        <end position="200"/>
    </location>
</feature>
<evidence type="ECO:0000256" key="5">
    <source>
        <dbReference type="ARBA" id="ARBA00023136"/>
    </source>
</evidence>
<evidence type="ECO:0000256" key="1">
    <source>
        <dbReference type="ARBA" id="ARBA00004141"/>
    </source>
</evidence>
<evidence type="ECO:0000256" key="4">
    <source>
        <dbReference type="ARBA" id="ARBA00022989"/>
    </source>
</evidence>
<dbReference type="AlphaFoldDB" id="A0A433T2T3"/>
<dbReference type="Proteomes" id="UP000271974">
    <property type="component" value="Unassembled WGS sequence"/>
</dbReference>
<evidence type="ECO:0000256" key="2">
    <source>
        <dbReference type="ARBA" id="ARBA00008821"/>
    </source>
</evidence>
<feature type="non-terminal residue" evidence="8">
    <location>
        <position position="342"/>
    </location>
</feature>